<organism evidence="3 4">
    <name type="scientific">Guptibacillus hwajinpoensis</name>
    <dbReference type="NCBI Taxonomy" id="208199"/>
    <lineage>
        <taxon>Bacteria</taxon>
        <taxon>Bacillati</taxon>
        <taxon>Bacillota</taxon>
        <taxon>Bacilli</taxon>
        <taxon>Bacillales</taxon>
        <taxon>Guptibacillaceae</taxon>
        <taxon>Guptibacillus</taxon>
    </lineage>
</organism>
<comment type="similarity">
    <text evidence="1">Belongs to the amidase family.</text>
</comment>
<dbReference type="AlphaFoldDB" id="A0A4V5PYF0"/>
<proteinExistence type="inferred from homology"/>
<dbReference type="OrthoDB" id="9811471at2"/>
<sequence>MSITDLSAREMAHRISTRELSPVDVITSHLERIRHLNPKLNMFITVFEKEALQEAQLAEELLMKGESIGPLHGVPIAIKDLTPVIDRRTTFGSTLFQDHLATHEPTIVKRIKKAGAIIIGKTNTPEFGHKGTTDNQILGPAKNPWNSLLTAGGSSGGSAAAVASKCVPIAEGSDGGGSIRIPSSLNGIIGLKPTFGRVPFDSSPINRFGTTQPFVHYGPMSRTTEDAALLLSIMQGYEPNDPFSVPLPEEHLLNELSNGVKGLTFAYTEDFGLYPCDPIVKAQIEDTIEILRKHGAKVEKVPIQFDMKLEELISFFNKMWYAGLASAYGPLFDQFPQQFSASVSEMIKAGRELSAVELRETEIQRTIVWNTLQSELNHYDAILSPVLGVPAFPYTSEGPASINGRTTSPISDWMMTQLYNCTGHPAISIPAGLTSEGLPVGLQAATTKFNDSLLLQIARTVELEKGFPTPLLY</sequence>
<dbReference type="Pfam" id="PF01425">
    <property type="entry name" value="Amidase"/>
    <property type="match status" value="1"/>
</dbReference>
<dbReference type="SUPFAM" id="SSF75304">
    <property type="entry name" value="Amidase signature (AS) enzymes"/>
    <property type="match status" value="1"/>
</dbReference>
<feature type="domain" description="Amidase" evidence="2">
    <location>
        <begin position="24"/>
        <end position="455"/>
    </location>
</feature>
<dbReference type="GO" id="GO:0003824">
    <property type="term" value="F:catalytic activity"/>
    <property type="evidence" value="ECO:0007669"/>
    <property type="project" value="InterPro"/>
</dbReference>
<dbReference type="RefSeq" id="WP_136947272.1">
    <property type="nucleotide sequence ID" value="NZ_SWFM01000003.1"/>
</dbReference>
<dbReference type="EMBL" id="SWFM01000003">
    <property type="protein sequence ID" value="TKD69848.1"/>
    <property type="molecule type" value="Genomic_DNA"/>
</dbReference>
<comment type="caution">
    <text evidence="3">The sequence shown here is derived from an EMBL/GenBank/DDBJ whole genome shotgun (WGS) entry which is preliminary data.</text>
</comment>
<protein>
    <submittedName>
        <fullName evidence="3">Amidase</fullName>
    </submittedName>
</protein>
<dbReference type="PROSITE" id="PS00571">
    <property type="entry name" value="AMIDASES"/>
    <property type="match status" value="1"/>
</dbReference>
<evidence type="ECO:0000313" key="3">
    <source>
        <dbReference type="EMBL" id="TKD69848.1"/>
    </source>
</evidence>
<evidence type="ECO:0000259" key="2">
    <source>
        <dbReference type="Pfam" id="PF01425"/>
    </source>
</evidence>
<evidence type="ECO:0000313" key="4">
    <source>
        <dbReference type="Proteomes" id="UP000310541"/>
    </source>
</evidence>
<dbReference type="PANTHER" id="PTHR11895">
    <property type="entry name" value="TRANSAMIDASE"/>
    <property type="match status" value="1"/>
</dbReference>
<name>A0A4V5PYF0_9BACL</name>
<dbReference type="InterPro" id="IPR000120">
    <property type="entry name" value="Amidase"/>
</dbReference>
<dbReference type="Proteomes" id="UP000310541">
    <property type="component" value="Unassembled WGS sequence"/>
</dbReference>
<reference evidence="3 4" key="1">
    <citation type="submission" date="2019-04" db="EMBL/GenBank/DDBJ databases">
        <title>Genome sequence of Bacillus hwajinpoensis strain Y2.</title>
        <authorList>
            <person name="Fair J.L."/>
            <person name="Maclea K.S."/>
        </authorList>
    </citation>
    <scope>NUCLEOTIDE SEQUENCE [LARGE SCALE GENOMIC DNA]</scope>
    <source>
        <strain evidence="3 4">Y2</strain>
    </source>
</reference>
<dbReference type="InterPro" id="IPR020556">
    <property type="entry name" value="Amidase_CS"/>
</dbReference>
<dbReference type="PANTHER" id="PTHR11895:SF7">
    <property type="entry name" value="GLUTAMYL-TRNA(GLN) AMIDOTRANSFERASE SUBUNIT A, MITOCHONDRIAL"/>
    <property type="match status" value="1"/>
</dbReference>
<gene>
    <name evidence="3" type="ORF">FBF83_11285</name>
</gene>
<accession>A0A4V5PYF0</accession>
<dbReference type="InterPro" id="IPR036928">
    <property type="entry name" value="AS_sf"/>
</dbReference>
<dbReference type="Gene3D" id="3.90.1300.10">
    <property type="entry name" value="Amidase signature (AS) domain"/>
    <property type="match status" value="1"/>
</dbReference>
<dbReference type="InterPro" id="IPR023631">
    <property type="entry name" value="Amidase_dom"/>
</dbReference>
<evidence type="ECO:0000256" key="1">
    <source>
        <dbReference type="ARBA" id="ARBA00009199"/>
    </source>
</evidence>